<gene>
    <name evidence="1" type="ORF">H9647_20100</name>
</gene>
<reference evidence="1 2" key="1">
    <citation type="submission" date="2020-08" db="EMBL/GenBank/DDBJ databases">
        <title>A Genomic Blueprint of the Chicken Gut Microbiome.</title>
        <authorList>
            <person name="Gilroy R."/>
            <person name="Ravi A."/>
            <person name="Getino M."/>
            <person name="Pursley I."/>
            <person name="Horton D.L."/>
            <person name="Alikhan N.-F."/>
            <person name="Baker D."/>
            <person name="Gharbi K."/>
            <person name="Hall N."/>
            <person name="Watson M."/>
            <person name="Adriaenssens E.M."/>
            <person name="Foster-Nyarko E."/>
            <person name="Jarju S."/>
            <person name="Secka A."/>
            <person name="Antonio M."/>
            <person name="Oren A."/>
            <person name="Chaudhuri R."/>
            <person name="La Ragione R.M."/>
            <person name="Hildebrand F."/>
            <person name="Pallen M.J."/>
        </authorList>
    </citation>
    <scope>NUCLEOTIDE SEQUENCE [LARGE SCALE GENOMIC DNA]</scope>
    <source>
        <strain evidence="1 2">Sa2BVA9</strain>
    </source>
</reference>
<sequence>MTANLDTREELRPYRNRKLGFEGVLIDLIQPNAQNKQTYGLVFGSVYAPNEKIELDHVVIKVSKCVYQASNVELFNRYRFTAFIESYMKVKSFDGIEALTESYMLVKPNIIEVMENSNMQQPTKFVKSRIKSIMICKTSDIRHTEAELYEMISKLQNNGSVENFINKYTRSIQHKKVTQTDIINTVYTSSYKRPKIVS</sequence>
<organism evidence="1 2">
    <name type="scientific">Paenibacillus gallinarum</name>
    <dbReference type="NCBI Taxonomy" id="2762232"/>
    <lineage>
        <taxon>Bacteria</taxon>
        <taxon>Bacillati</taxon>
        <taxon>Bacillota</taxon>
        <taxon>Bacilli</taxon>
        <taxon>Bacillales</taxon>
        <taxon>Paenibacillaceae</taxon>
        <taxon>Paenibacillus</taxon>
    </lineage>
</organism>
<comment type="caution">
    <text evidence="1">The sequence shown here is derived from an EMBL/GenBank/DDBJ whole genome shotgun (WGS) entry which is preliminary data.</text>
</comment>
<accession>A0ABR8T3L0</accession>
<evidence type="ECO:0000313" key="2">
    <source>
        <dbReference type="Proteomes" id="UP000608071"/>
    </source>
</evidence>
<protein>
    <submittedName>
        <fullName evidence="1">Uncharacterized protein</fullName>
    </submittedName>
</protein>
<evidence type="ECO:0000313" key="1">
    <source>
        <dbReference type="EMBL" id="MBD7970374.1"/>
    </source>
</evidence>
<proteinExistence type="predicted"/>
<dbReference type="Proteomes" id="UP000608071">
    <property type="component" value="Unassembled WGS sequence"/>
</dbReference>
<dbReference type="EMBL" id="JACSQL010000011">
    <property type="protein sequence ID" value="MBD7970374.1"/>
    <property type="molecule type" value="Genomic_DNA"/>
</dbReference>
<keyword evidence="2" id="KW-1185">Reference proteome</keyword>
<dbReference type="RefSeq" id="WP_191803389.1">
    <property type="nucleotide sequence ID" value="NZ_JACSQL010000011.1"/>
</dbReference>
<name>A0ABR8T3L0_9BACL</name>